<protein>
    <submittedName>
        <fullName evidence="3">Uncharacterized protein</fullName>
    </submittedName>
</protein>
<keyword evidence="2" id="KW-1133">Transmembrane helix</keyword>
<dbReference type="OrthoDB" id="5174799at2"/>
<reference evidence="4" key="1">
    <citation type="submission" date="2016-10" db="EMBL/GenBank/DDBJ databases">
        <authorList>
            <person name="Varghese N."/>
            <person name="Submissions S."/>
        </authorList>
    </citation>
    <scope>NUCLEOTIDE SEQUENCE [LARGE SCALE GENOMIC DNA]</scope>
    <source>
        <strain evidence="4">DSM 45079</strain>
    </source>
</reference>
<keyword evidence="2" id="KW-0812">Transmembrane</keyword>
<feature type="region of interest" description="Disordered" evidence="1">
    <location>
        <begin position="65"/>
        <end position="87"/>
    </location>
</feature>
<accession>A0A1H2IZH7</accession>
<dbReference type="Proteomes" id="UP000182977">
    <property type="component" value="Chromosome I"/>
</dbReference>
<gene>
    <name evidence="3" type="ORF">SAMN04488563_2140</name>
</gene>
<evidence type="ECO:0000256" key="2">
    <source>
        <dbReference type="SAM" id="Phobius"/>
    </source>
</evidence>
<dbReference type="AlphaFoldDB" id="A0A1H2IZH7"/>
<feature type="transmembrane region" description="Helical" evidence="2">
    <location>
        <begin position="43"/>
        <end position="62"/>
    </location>
</feature>
<evidence type="ECO:0000313" key="4">
    <source>
        <dbReference type="Proteomes" id="UP000182977"/>
    </source>
</evidence>
<sequence length="500" mass="50620">MTDPLDDELRRRLTGLSADLDGVSLPGPSAARRRAAKRTRHQVTGGVLAGVAVVAGGVFAVGPSDLTATPEPAPPASLSTLNPEPTTTPPELDAALFTPADVAGDTGIEWTAASEPGPEIACDPAATIDTMSSILDRAQVGFAAEVGEVRQDLVRFADGGSATGVADTLVTCLDEESADDGVPYVSDTLALTGVGDEGWLTRYYLDPADQQATVAVVAIVRSGDVVSVTVQTETTADTVGDVELDLAVPAAAAARLCDVLFGTTCVAEPGTEDLAGADLQPESSADAPEGDPTGDPTGEPSDGPAEEAPDDEPTTPAEELLELADDPFLTEADVAAIGTATGFVRQPEMDVDFGSAPCLQDPMGFGAVTVAGLGYNHDLDASLYEWVGQLPDADSAFQVVAAHTSLPDVCGEVDADREQTVGEPVAVEVEGADDAVAWTVESVPTADNPGSETSFAGLGVARVGNLVVAVAFNAMGDPSGGDWPGVATGLLASAVARVAG</sequence>
<feature type="region of interest" description="Disordered" evidence="1">
    <location>
        <begin position="273"/>
        <end position="315"/>
    </location>
</feature>
<evidence type="ECO:0000313" key="3">
    <source>
        <dbReference type="EMBL" id="SDU49306.1"/>
    </source>
</evidence>
<name>A0A1H2IZH7_9ACTN</name>
<feature type="compositionally biased region" description="Acidic residues" evidence="1">
    <location>
        <begin position="304"/>
        <end position="315"/>
    </location>
</feature>
<dbReference type="RefSeq" id="WP_046769318.1">
    <property type="nucleotide sequence ID" value="NZ_KQ061232.1"/>
</dbReference>
<organism evidence="3 4">
    <name type="scientific">Jiangella alkaliphila</name>
    <dbReference type="NCBI Taxonomy" id="419479"/>
    <lineage>
        <taxon>Bacteria</taxon>
        <taxon>Bacillati</taxon>
        <taxon>Actinomycetota</taxon>
        <taxon>Actinomycetes</taxon>
        <taxon>Jiangellales</taxon>
        <taxon>Jiangellaceae</taxon>
        <taxon>Jiangella</taxon>
    </lineage>
</organism>
<evidence type="ECO:0000256" key="1">
    <source>
        <dbReference type="SAM" id="MobiDB-lite"/>
    </source>
</evidence>
<proteinExistence type="predicted"/>
<keyword evidence="4" id="KW-1185">Reference proteome</keyword>
<feature type="compositionally biased region" description="Low complexity" evidence="1">
    <location>
        <begin position="77"/>
        <end position="87"/>
    </location>
</feature>
<dbReference type="STRING" id="419479.SAMN04488563_2140"/>
<keyword evidence="2" id="KW-0472">Membrane</keyword>
<dbReference type="EMBL" id="LT629791">
    <property type="protein sequence ID" value="SDU49306.1"/>
    <property type="molecule type" value="Genomic_DNA"/>
</dbReference>